<accession>A0AAE4BU97</accession>
<evidence type="ECO:0000313" key="1">
    <source>
        <dbReference type="EMBL" id="MDR6241571.1"/>
    </source>
</evidence>
<name>A0AAE4BU97_9BACT</name>
<dbReference type="EMBL" id="JAVDQD010000009">
    <property type="protein sequence ID" value="MDR6241571.1"/>
    <property type="molecule type" value="Genomic_DNA"/>
</dbReference>
<dbReference type="Proteomes" id="UP001185092">
    <property type="component" value="Unassembled WGS sequence"/>
</dbReference>
<keyword evidence="2" id="KW-1185">Reference proteome</keyword>
<sequence length="188" mass="20735">MPFRILLVIFLCSLALHDVKAQSDKSIAEACKTFFQRNNGSENQFYIGALMTVESSPTFGGNFLYYASKKGRFARRRELSKIGFGASFLISPQFPYDAENNVLRTSTITGQLSWRATGMLHLIAGAGVKISDHEMPEGFTGLTIESRSEPIGDFGVLLNLASSTRVPVFLQFMVNTDLDFKVGLGLSF</sequence>
<dbReference type="AlphaFoldDB" id="A0AAE4BU97"/>
<protein>
    <submittedName>
        <fullName evidence="1">Uncharacterized protein</fullName>
    </submittedName>
</protein>
<comment type="caution">
    <text evidence="1">The sequence shown here is derived from an EMBL/GenBank/DDBJ whole genome shotgun (WGS) entry which is preliminary data.</text>
</comment>
<dbReference type="RefSeq" id="WP_309942463.1">
    <property type="nucleotide sequence ID" value="NZ_AP025307.1"/>
</dbReference>
<organism evidence="1 2">
    <name type="scientific">Aureibacter tunicatorum</name>
    <dbReference type="NCBI Taxonomy" id="866807"/>
    <lineage>
        <taxon>Bacteria</taxon>
        <taxon>Pseudomonadati</taxon>
        <taxon>Bacteroidota</taxon>
        <taxon>Cytophagia</taxon>
        <taxon>Cytophagales</taxon>
        <taxon>Persicobacteraceae</taxon>
        <taxon>Aureibacter</taxon>
    </lineage>
</organism>
<proteinExistence type="predicted"/>
<evidence type="ECO:0000313" key="2">
    <source>
        <dbReference type="Proteomes" id="UP001185092"/>
    </source>
</evidence>
<reference evidence="1" key="1">
    <citation type="submission" date="2023-07" db="EMBL/GenBank/DDBJ databases">
        <title>Genomic Encyclopedia of Type Strains, Phase IV (KMG-IV): sequencing the most valuable type-strain genomes for metagenomic binning, comparative biology and taxonomic classification.</title>
        <authorList>
            <person name="Goeker M."/>
        </authorList>
    </citation>
    <scope>NUCLEOTIDE SEQUENCE</scope>
    <source>
        <strain evidence="1">DSM 26174</strain>
    </source>
</reference>
<gene>
    <name evidence="1" type="ORF">HNQ88_004658</name>
</gene>